<organism evidence="2 3">
    <name type="scientific">Vespula pensylvanica</name>
    <name type="common">Western yellow jacket</name>
    <name type="synonym">Wasp</name>
    <dbReference type="NCBI Taxonomy" id="30213"/>
    <lineage>
        <taxon>Eukaryota</taxon>
        <taxon>Metazoa</taxon>
        <taxon>Ecdysozoa</taxon>
        <taxon>Arthropoda</taxon>
        <taxon>Hexapoda</taxon>
        <taxon>Insecta</taxon>
        <taxon>Pterygota</taxon>
        <taxon>Neoptera</taxon>
        <taxon>Endopterygota</taxon>
        <taxon>Hymenoptera</taxon>
        <taxon>Apocrita</taxon>
        <taxon>Aculeata</taxon>
        <taxon>Vespoidea</taxon>
        <taxon>Vespidae</taxon>
        <taxon>Vespinae</taxon>
        <taxon>Vespula</taxon>
    </lineage>
</organism>
<accession>A0A834UCJ3</accession>
<evidence type="ECO:0000313" key="2">
    <source>
        <dbReference type="EMBL" id="KAF7431344.1"/>
    </source>
</evidence>
<protein>
    <submittedName>
        <fullName evidence="2">Uncharacterized protein</fullName>
    </submittedName>
</protein>
<dbReference type="Proteomes" id="UP000600918">
    <property type="component" value="Unassembled WGS sequence"/>
</dbReference>
<dbReference type="EMBL" id="JACSDY010000003">
    <property type="protein sequence ID" value="KAF7431344.1"/>
    <property type="molecule type" value="Genomic_DNA"/>
</dbReference>
<feature type="region of interest" description="Disordered" evidence="1">
    <location>
        <begin position="107"/>
        <end position="139"/>
    </location>
</feature>
<reference evidence="2" key="1">
    <citation type="journal article" date="2020" name="G3 (Bethesda)">
        <title>High-Quality Assemblies for Three Invasive Social Wasps from the &lt;i&gt;Vespula&lt;/i&gt; Genus.</title>
        <authorList>
            <person name="Harrop T.W.R."/>
            <person name="Guhlin J."/>
            <person name="McLaughlin G.M."/>
            <person name="Permina E."/>
            <person name="Stockwell P."/>
            <person name="Gilligan J."/>
            <person name="Le Lec M.F."/>
            <person name="Gruber M.A.M."/>
            <person name="Quinn O."/>
            <person name="Lovegrove M."/>
            <person name="Duncan E.J."/>
            <person name="Remnant E.J."/>
            <person name="Van Eeckhoven J."/>
            <person name="Graham B."/>
            <person name="Knapp R.A."/>
            <person name="Langford K.W."/>
            <person name="Kronenberg Z."/>
            <person name="Press M.O."/>
            <person name="Eacker S.M."/>
            <person name="Wilson-Rankin E.E."/>
            <person name="Purcell J."/>
            <person name="Lester P.J."/>
            <person name="Dearden P.K."/>
        </authorList>
    </citation>
    <scope>NUCLEOTIDE SEQUENCE</scope>
    <source>
        <strain evidence="2">Volc-1</strain>
    </source>
</reference>
<keyword evidence="3" id="KW-1185">Reference proteome</keyword>
<gene>
    <name evidence="2" type="ORF">H0235_004268</name>
</gene>
<evidence type="ECO:0000256" key="1">
    <source>
        <dbReference type="SAM" id="MobiDB-lite"/>
    </source>
</evidence>
<proteinExistence type="predicted"/>
<sequence length="139" mass="15420">MDDGTNASALSESVFLVFAKVAPGVIVCQAARRNNSRLRYQPFRPTLLPSPSTSSPSSISPSIVSKLLPDQPINVVEEILWQYFTIIAIKGHFADEEDCPVKWLSTLSSGRKGRQGKDVKTDAAPLREKERHTRKSLRL</sequence>
<feature type="compositionally biased region" description="Basic and acidic residues" evidence="1">
    <location>
        <begin position="115"/>
        <end position="131"/>
    </location>
</feature>
<name>A0A834UCJ3_VESPE</name>
<evidence type="ECO:0000313" key="3">
    <source>
        <dbReference type="Proteomes" id="UP000600918"/>
    </source>
</evidence>
<comment type="caution">
    <text evidence="2">The sequence shown here is derived from an EMBL/GenBank/DDBJ whole genome shotgun (WGS) entry which is preliminary data.</text>
</comment>
<dbReference type="AlphaFoldDB" id="A0A834UCJ3"/>